<keyword evidence="16" id="KW-1185">Reference proteome</keyword>
<protein>
    <recommendedName>
        <fullName evidence="12">Phosphotransferase</fullName>
        <ecNumber evidence="12">2.7.1.-</ecNumber>
    </recommendedName>
</protein>
<evidence type="ECO:0000256" key="1">
    <source>
        <dbReference type="ARBA" id="ARBA00004888"/>
    </source>
</evidence>
<dbReference type="Gene3D" id="3.40.367.20">
    <property type="match status" value="1"/>
</dbReference>
<dbReference type="InterPro" id="IPR022673">
    <property type="entry name" value="Hexokinase_C"/>
</dbReference>
<dbReference type="GO" id="GO:0005524">
    <property type="term" value="F:ATP binding"/>
    <property type="evidence" value="ECO:0007669"/>
    <property type="project" value="UniProtKB-UniRule"/>
</dbReference>
<dbReference type="GO" id="GO:0046323">
    <property type="term" value="P:D-glucose import"/>
    <property type="evidence" value="ECO:0007669"/>
    <property type="project" value="UniProtKB-ARBA"/>
</dbReference>
<dbReference type="GO" id="GO:0008865">
    <property type="term" value="F:fructokinase activity"/>
    <property type="evidence" value="ECO:0000318"/>
    <property type="project" value="GO_Central"/>
</dbReference>
<dbReference type="eggNOG" id="KOG1369">
    <property type="taxonomic scope" value="Eukaryota"/>
</dbReference>
<dbReference type="STRING" id="284811.Q753N3"/>
<dbReference type="InterPro" id="IPR001312">
    <property type="entry name" value="Hexokinase"/>
</dbReference>
<dbReference type="InterPro" id="IPR043129">
    <property type="entry name" value="ATPase_NBD"/>
</dbReference>
<dbReference type="GO" id="GO:0005536">
    <property type="term" value="F:D-glucose binding"/>
    <property type="evidence" value="ECO:0007669"/>
    <property type="project" value="InterPro"/>
</dbReference>
<dbReference type="PANTHER" id="PTHR19443">
    <property type="entry name" value="HEXOKINASE"/>
    <property type="match status" value="1"/>
</dbReference>
<keyword evidence="8 12" id="KW-0067">ATP-binding</keyword>
<dbReference type="AlphaFoldDB" id="Q753N3"/>
<evidence type="ECO:0000256" key="3">
    <source>
        <dbReference type="ARBA" id="ARBA00009225"/>
    </source>
</evidence>
<evidence type="ECO:0000256" key="8">
    <source>
        <dbReference type="ARBA" id="ARBA00022840"/>
    </source>
</evidence>
<dbReference type="GO" id="GO:0051156">
    <property type="term" value="P:glucose 6-phosphate metabolic process"/>
    <property type="evidence" value="ECO:0000318"/>
    <property type="project" value="GO_Central"/>
</dbReference>
<evidence type="ECO:0000256" key="6">
    <source>
        <dbReference type="ARBA" id="ARBA00022741"/>
    </source>
</evidence>
<evidence type="ECO:0000256" key="5">
    <source>
        <dbReference type="ARBA" id="ARBA00022679"/>
    </source>
</evidence>
<comment type="pathway">
    <text evidence="1">Carbohydrate degradation; glycolysis; D-glyceraldehyde 3-phosphate and glycerone phosphate from D-glucose: step 1/4.</text>
</comment>
<keyword evidence="9 12" id="KW-0324">Glycolysis</keyword>
<dbReference type="PANTHER" id="PTHR19443:SF16">
    <property type="entry name" value="HEXOKINASE TYPE 1-RELATED"/>
    <property type="match status" value="1"/>
</dbReference>
<name>Q753N3_EREGS</name>
<dbReference type="GO" id="GO:0006000">
    <property type="term" value="P:fructose metabolic process"/>
    <property type="evidence" value="ECO:0007669"/>
    <property type="project" value="UniProtKB-ARBA"/>
</dbReference>
<dbReference type="GO" id="GO:0006013">
    <property type="term" value="P:mannose metabolic process"/>
    <property type="evidence" value="ECO:0000318"/>
    <property type="project" value="GO_Central"/>
</dbReference>
<organism evidence="15 16">
    <name type="scientific">Eremothecium gossypii (strain ATCC 10895 / CBS 109.51 / FGSC 9923 / NRRL Y-1056)</name>
    <name type="common">Yeast</name>
    <name type="synonym">Ashbya gossypii</name>
    <dbReference type="NCBI Taxonomy" id="284811"/>
    <lineage>
        <taxon>Eukaryota</taxon>
        <taxon>Fungi</taxon>
        <taxon>Dikarya</taxon>
        <taxon>Ascomycota</taxon>
        <taxon>Saccharomycotina</taxon>
        <taxon>Saccharomycetes</taxon>
        <taxon>Saccharomycetales</taxon>
        <taxon>Saccharomycetaceae</taxon>
        <taxon>Eremothecium</taxon>
    </lineage>
</organism>
<reference evidence="16" key="2">
    <citation type="journal article" date="2013" name="G3 (Bethesda)">
        <title>Genomes of Ashbya fungi isolated from insects reveal four mating-type loci, numerous translocations, lack of transposons, and distinct gene duplications.</title>
        <authorList>
            <person name="Dietrich F.S."/>
            <person name="Voegeli S."/>
            <person name="Kuo S."/>
            <person name="Philippsen P."/>
        </authorList>
    </citation>
    <scope>GENOME REANNOTATION</scope>
    <source>
        <strain evidence="16">ATCC 10895 / CBS 109.51 / FGSC 9923 / NRRL Y-1056</strain>
    </source>
</reference>
<dbReference type="FunFam" id="3.30.420.40:FF:000092">
    <property type="entry name" value="Phosphotransferase"/>
    <property type="match status" value="1"/>
</dbReference>
<dbReference type="Gene3D" id="3.30.420.40">
    <property type="match status" value="1"/>
</dbReference>
<evidence type="ECO:0000256" key="7">
    <source>
        <dbReference type="ARBA" id="ARBA00022777"/>
    </source>
</evidence>
<evidence type="ECO:0000256" key="12">
    <source>
        <dbReference type="RuleBase" id="RU362007"/>
    </source>
</evidence>
<evidence type="ECO:0000256" key="9">
    <source>
        <dbReference type="ARBA" id="ARBA00023152"/>
    </source>
</evidence>
<dbReference type="InParanoid" id="Q753N3"/>
<dbReference type="GO" id="GO:0006096">
    <property type="term" value="P:glycolytic process"/>
    <property type="evidence" value="ECO:0000318"/>
    <property type="project" value="GO_Central"/>
</dbReference>
<keyword evidence="6 12" id="KW-0547">Nucleotide-binding</keyword>
<dbReference type="Pfam" id="PF03727">
    <property type="entry name" value="Hexokinase_2"/>
    <property type="match status" value="1"/>
</dbReference>
<dbReference type="OrthoDB" id="419537at2759"/>
<dbReference type="UniPathway" id="UPA00109">
    <property type="reaction ID" value="UER00180"/>
</dbReference>
<dbReference type="KEGG" id="ago:AGOS_AFR279C"/>
<dbReference type="GO" id="GO:0005829">
    <property type="term" value="C:cytosol"/>
    <property type="evidence" value="ECO:0000318"/>
    <property type="project" value="GO_Central"/>
</dbReference>
<comment type="catalytic activity">
    <reaction evidence="10">
        <text>a D-hexose + ATP = a D-hexose 6-phosphate + ADP + H(+)</text>
        <dbReference type="Rhea" id="RHEA:22740"/>
        <dbReference type="ChEBI" id="CHEBI:4194"/>
        <dbReference type="ChEBI" id="CHEBI:15378"/>
        <dbReference type="ChEBI" id="CHEBI:30616"/>
        <dbReference type="ChEBI" id="CHEBI:229467"/>
        <dbReference type="ChEBI" id="CHEBI:456216"/>
        <dbReference type="EC" id="2.7.1.1"/>
    </reaction>
    <physiologicalReaction direction="left-to-right" evidence="10">
        <dbReference type="Rhea" id="RHEA:22741"/>
    </physiologicalReaction>
</comment>
<evidence type="ECO:0000259" key="14">
    <source>
        <dbReference type="Pfam" id="PF03727"/>
    </source>
</evidence>
<evidence type="ECO:0000256" key="10">
    <source>
        <dbReference type="ARBA" id="ARBA00044613"/>
    </source>
</evidence>
<comment type="pathway">
    <text evidence="2">Carbohydrate metabolism; hexose metabolism.</text>
</comment>
<comment type="similarity">
    <text evidence="3 12">Belongs to the hexokinase family.</text>
</comment>
<evidence type="ECO:0000256" key="11">
    <source>
        <dbReference type="ARBA" id="ARBA00047905"/>
    </source>
</evidence>
<evidence type="ECO:0000259" key="13">
    <source>
        <dbReference type="Pfam" id="PF00349"/>
    </source>
</evidence>
<feature type="domain" description="Hexokinase N-terminal" evidence="13">
    <location>
        <begin position="27"/>
        <end position="221"/>
    </location>
</feature>
<dbReference type="GO" id="GO:0001678">
    <property type="term" value="P:intracellular glucose homeostasis"/>
    <property type="evidence" value="ECO:0000318"/>
    <property type="project" value="GO_Central"/>
</dbReference>
<proteinExistence type="inferred from homology"/>
<keyword evidence="7 12" id="KW-0418">Kinase</keyword>
<dbReference type="RefSeq" id="NP_985826.1">
    <property type="nucleotide sequence ID" value="NM_211181.1"/>
</dbReference>
<dbReference type="Pfam" id="PF00349">
    <property type="entry name" value="Hexokinase_1"/>
    <property type="match status" value="1"/>
</dbReference>
<dbReference type="InterPro" id="IPR022672">
    <property type="entry name" value="Hexokinase_N"/>
</dbReference>
<evidence type="ECO:0000256" key="2">
    <source>
        <dbReference type="ARBA" id="ARBA00005028"/>
    </source>
</evidence>
<dbReference type="GO" id="GO:0004340">
    <property type="term" value="F:glucokinase activity"/>
    <property type="evidence" value="ECO:0000318"/>
    <property type="project" value="GO_Central"/>
</dbReference>
<evidence type="ECO:0000313" key="16">
    <source>
        <dbReference type="Proteomes" id="UP000000591"/>
    </source>
</evidence>
<dbReference type="GeneID" id="4622089"/>
<dbReference type="OMA" id="ADCVQQF"/>
<evidence type="ECO:0000256" key="4">
    <source>
        <dbReference type="ARBA" id="ARBA00022533"/>
    </source>
</evidence>
<accession>Q753N3</accession>
<sequence>MVHLGPKKPPTRKGSMADVPKTLVEQIASFERIFTVSAEKLQEITKHFVTELDKGLSKKGGNIPMIPGWVMDYPTGNETGDYLAIDLGGTNLRVVLVKLLGNHQFDTTQSKYRLPNRMRTTQNASELWDFIAESLKDFLEEQFPEGVHQTLPLGFTFSYPASQDKINMGILQRWTKGFDIPGVEGHDVVPMLQESLRKVNVPIEVVALINDTTGTLVASLYTDAETKMGVIFGTGVNGAYYDVVKDIEKLEGRLPEDIPPESAMAINCEYGSFDNEHLVLPRTKYDILIDEQSPRPGQQAFEKMTSGYYLGEVLRLALLDLHGQGLIFQGQDISKLETPYVMDTSFPARIEDDPFENLEETDDLFKDNLDIDTTRPERKLIRKLSEMIGNRAARLSVCGIAAICQKRGYETAHIAADGSVFNKYPGFQTRAAEGLRDIYGWEHSSSQDYPIKIVAAEDGSGAGAAVIAALTTKRLAAGKSVGLPEAQN</sequence>
<dbReference type="PROSITE" id="PS00378">
    <property type="entry name" value="HEXOKINASE_1"/>
    <property type="match status" value="1"/>
</dbReference>
<dbReference type="Proteomes" id="UP000000591">
    <property type="component" value="Chromosome VI"/>
</dbReference>
<dbReference type="SUPFAM" id="SSF53067">
    <property type="entry name" value="Actin-like ATPase domain"/>
    <property type="match status" value="2"/>
</dbReference>
<dbReference type="HOGENOM" id="CLU_014393_5_2_1"/>
<keyword evidence="4" id="KW-0021">Allosteric enzyme</keyword>
<gene>
    <name evidence="15" type="ORF">AGOS_AFR279C</name>
</gene>
<dbReference type="PRINTS" id="PR00475">
    <property type="entry name" value="HEXOKINASE"/>
</dbReference>
<keyword evidence="5 12" id="KW-0808">Transferase</keyword>
<dbReference type="GO" id="GO:0006006">
    <property type="term" value="P:glucose metabolic process"/>
    <property type="evidence" value="ECO:0000318"/>
    <property type="project" value="GO_Central"/>
</dbReference>
<dbReference type="PROSITE" id="PS51748">
    <property type="entry name" value="HEXOKINASE_2"/>
    <property type="match status" value="1"/>
</dbReference>
<dbReference type="FunFam" id="1.10.287.1250:FF:000001">
    <property type="entry name" value="Phosphotransferase"/>
    <property type="match status" value="1"/>
</dbReference>
<dbReference type="CDD" id="cd24087">
    <property type="entry name" value="ASKHA_NBD_HK1-2_fungi"/>
    <property type="match status" value="1"/>
</dbReference>
<dbReference type="EMBL" id="AE016819">
    <property type="protein sequence ID" value="AAS53650.1"/>
    <property type="molecule type" value="Genomic_DNA"/>
</dbReference>
<dbReference type="FunFam" id="3.40.367.20:FF:000004">
    <property type="entry name" value="Phosphotransferase"/>
    <property type="match status" value="1"/>
</dbReference>
<evidence type="ECO:0000313" key="15">
    <source>
        <dbReference type="EMBL" id="AAS53650.1"/>
    </source>
</evidence>
<feature type="domain" description="Hexokinase C-terminal" evidence="14">
    <location>
        <begin position="227"/>
        <end position="470"/>
    </location>
</feature>
<dbReference type="GO" id="GO:1990539">
    <property type="term" value="P:fructose import across plasma membrane"/>
    <property type="evidence" value="ECO:0007669"/>
    <property type="project" value="UniProtKB-ARBA"/>
</dbReference>
<dbReference type="GO" id="GO:0005739">
    <property type="term" value="C:mitochondrion"/>
    <property type="evidence" value="ECO:0000318"/>
    <property type="project" value="GO_Central"/>
</dbReference>
<dbReference type="FunCoup" id="Q753N3">
    <property type="interactions" value="966"/>
</dbReference>
<comment type="catalytic activity">
    <reaction evidence="11">
        <text>D-fructose + ATP = D-fructose 6-phosphate + ADP + H(+)</text>
        <dbReference type="Rhea" id="RHEA:16125"/>
        <dbReference type="ChEBI" id="CHEBI:15378"/>
        <dbReference type="ChEBI" id="CHEBI:30616"/>
        <dbReference type="ChEBI" id="CHEBI:37721"/>
        <dbReference type="ChEBI" id="CHEBI:61527"/>
        <dbReference type="ChEBI" id="CHEBI:456216"/>
        <dbReference type="EC" id="2.7.1.1"/>
    </reaction>
    <physiologicalReaction direction="left-to-right" evidence="11">
        <dbReference type="Rhea" id="RHEA:16126"/>
    </physiologicalReaction>
</comment>
<dbReference type="Gene3D" id="1.10.287.1250">
    <property type="match status" value="1"/>
</dbReference>
<dbReference type="GO" id="GO:0019158">
    <property type="term" value="F:mannokinase activity"/>
    <property type="evidence" value="ECO:0000318"/>
    <property type="project" value="GO_Central"/>
</dbReference>
<dbReference type="EC" id="2.7.1.-" evidence="12"/>
<dbReference type="InterPro" id="IPR019807">
    <property type="entry name" value="Hexokinase_BS"/>
</dbReference>
<reference evidence="15 16" key="1">
    <citation type="journal article" date="2004" name="Science">
        <title>The Ashbya gossypii genome as a tool for mapping the ancient Saccharomyces cerevisiae genome.</title>
        <authorList>
            <person name="Dietrich F.S."/>
            <person name="Voegeli S."/>
            <person name="Brachat S."/>
            <person name="Lerch A."/>
            <person name="Gates K."/>
            <person name="Steiner S."/>
            <person name="Mohr C."/>
            <person name="Pohlmann R."/>
            <person name="Luedi P."/>
            <person name="Choi S."/>
            <person name="Wing R.A."/>
            <person name="Flavier A."/>
            <person name="Gaffney T.D."/>
            <person name="Philippsen P."/>
        </authorList>
    </citation>
    <scope>NUCLEOTIDE SEQUENCE [LARGE SCALE GENOMIC DNA]</scope>
    <source>
        <strain evidence="16">ATCC 10895 / CBS 109.51 / FGSC 9923 / NRRL Y-1056</strain>
    </source>
</reference>